<keyword evidence="2" id="KW-1185">Reference proteome</keyword>
<reference evidence="1" key="1">
    <citation type="journal article" date="2020" name="Phytopathology">
        <title>Genome Sequence Resources of Colletotrichum truncatum, C. plurivorum, C. musicola, and C. sojae: Four Species Pathogenic to Soybean (Glycine max).</title>
        <authorList>
            <person name="Rogerio F."/>
            <person name="Boufleur T.R."/>
            <person name="Ciampi-Guillardi M."/>
            <person name="Sukno S.A."/>
            <person name="Thon M.R."/>
            <person name="Massola Junior N.S."/>
            <person name="Baroncelli R."/>
        </authorList>
    </citation>
    <scope>NUCLEOTIDE SEQUENCE</scope>
    <source>
        <strain evidence="1">LFN00145</strain>
    </source>
</reference>
<accession>A0A8H6NIC0</accession>
<dbReference type="EMBL" id="WIGO01000053">
    <property type="protein sequence ID" value="KAF6833943.1"/>
    <property type="molecule type" value="Genomic_DNA"/>
</dbReference>
<proteinExistence type="predicted"/>
<protein>
    <recommendedName>
        <fullName evidence="3">F-box domain-containing protein</fullName>
    </recommendedName>
</protein>
<dbReference type="AlphaFoldDB" id="A0A8H6NIC0"/>
<comment type="caution">
    <text evidence="1">The sequence shown here is derived from an EMBL/GenBank/DDBJ whole genome shotgun (WGS) entry which is preliminary data.</text>
</comment>
<evidence type="ECO:0000313" key="2">
    <source>
        <dbReference type="Proteomes" id="UP000654918"/>
    </source>
</evidence>
<evidence type="ECO:0000313" key="1">
    <source>
        <dbReference type="EMBL" id="KAF6833943.1"/>
    </source>
</evidence>
<gene>
    <name evidence="1" type="ORF">CPLU01_05238</name>
</gene>
<sequence length="388" mass="44866">MSRFLRKLFSREQQSDRDSLPWAATPTKSGLTEPLTSSFVKYDTSSISKSATSSIFGSSTATLVEGITSVFDNLERELLLRIIGHLELHDHFLLSHTCQTLRNVTRRDWVSTVEQLPLAPRLEFWAGIAFVLPNHWVCGPCYRLHKINKSDVPWKERRYSREAQNDACEYENGVRFDYHHKIEEKHVQLALKFTRLNNVNQDYLASIMKLFAEESFKNYHHHPAYKSFYSSPKIVFERFLLHTQWVFGNGVRFSPSELRMHGICPHMVIYSLDSGEQDRGRQTPCGCKRSIDTRVLEFTQEVRLALKSPGREFDGHCSRCTTDYSILVGPARVTISAWHDFGSYKSPEDESWTVHIESNANKFTKGPIVYHEPGSVRRLYEGRLIEEI</sequence>
<name>A0A8H6NIC0_9PEZI</name>
<evidence type="ECO:0008006" key="3">
    <source>
        <dbReference type="Google" id="ProtNLM"/>
    </source>
</evidence>
<dbReference type="Proteomes" id="UP000654918">
    <property type="component" value="Unassembled WGS sequence"/>
</dbReference>
<organism evidence="1 2">
    <name type="scientific">Colletotrichum plurivorum</name>
    <dbReference type="NCBI Taxonomy" id="2175906"/>
    <lineage>
        <taxon>Eukaryota</taxon>
        <taxon>Fungi</taxon>
        <taxon>Dikarya</taxon>
        <taxon>Ascomycota</taxon>
        <taxon>Pezizomycotina</taxon>
        <taxon>Sordariomycetes</taxon>
        <taxon>Hypocreomycetidae</taxon>
        <taxon>Glomerellales</taxon>
        <taxon>Glomerellaceae</taxon>
        <taxon>Colletotrichum</taxon>
        <taxon>Colletotrichum orchidearum species complex</taxon>
    </lineage>
</organism>